<proteinExistence type="predicted"/>
<evidence type="ECO:0000313" key="2">
    <source>
        <dbReference type="EMBL" id="KPK68042.1"/>
    </source>
</evidence>
<evidence type="ECO:0000256" key="1">
    <source>
        <dbReference type="SAM" id="MobiDB-lite"/>
    </source>
</evidence>
<feature type="region of interest" description="Disordered" evidence="1">
    <location>
        <begin position="35"/>
        <end position="63"/>
    </location>
</feature>
<organism evidence="2 3">
    <name type="scientific">candidate division TA06 bacterium SM23_40</name>
    <dbReference type="NCBI Taxonomy" id="1703774"/>
    <lineage>
        <taxon>Bacteria</taxon>
        <taxon>Bacteria division TA06</taxon>
    </lineage>
</organism>
<sequence>DEEAEQARDFADGLHNTDLKGIDAQLLFSEIVEQNPPDSIPRVQEKGAYGDGVNADISAPEDR</sequence>
<gene>
    <name evidence="2" type="ORF">AMJ82_09220</name>
</gene>
<reference evidence="2 3" key="1">
    <citation type="journal article" date="2015" name="Microbiome">
        <title>Genomic resolution of linkages in carbon, nitrogen, and sulfur cycling among widespread estuary sediment bacteria.</title>
        <authorList>
            <person name="Baker B.J."/>
            <person name="Lazar C.S."/>
            <person name="Teske A.P."/>
            <person name="Dick G.J."/>
        </authorList>
    </citation>
    <scope>NUCLEOTIDE SEQUENCE [LARGE SCALE GENOMIC DNA]</scope>
    <source>
        <strain evidence="2">SM23_40</strain>
    </source>
</reference>
<accession>A0A0S8G8B2</accession>
<comment type="caution">
    <text evidence="2">The sequence shown here is derived from an EMBL/GenBank/DDBJ whole genome shotgun (WGS) entry which is preliminary data.</text>
</comment>
<dbReference type="EMBL" id="LJUI01000094">
    <property type="protein sequence ID" value="KPK68042.1"/>
    <property type="molecule type" value="Genomic_DNA"/>
</dbReference>
<protein>
    <submittedName>
        <fullName evidence="2">Uncharacterized protein</fullName>
    </submittedName>
</protein>
<evidence type="ECO:0000313" key="3">
    <source>
        <dbReference type="Proteomes" id="UP000051717"/>
    </source>
</evidence>
<dbReference type="AlphaFoldDB" id="A0A0S8G8B2"/>
<name>A0A0S8G8B2_UNCT6</name>
<feature type="non-terminal residue" evidence="2">
    <location>
        <position position="1"/>
    </location>
</feature>
<dbReference type="Proteomes" id="UP000051717">
    <property type="component" value="Unassembled WGS sequence"/>
</dbReference>